<keyword evidence="3" id="KW-0560">Oxidoreductase</keyword>
<dbReference type="SMART" id="SM00829">
    <property type="entry name" value="PKS_ER"/>
    <property type="match status" value="1"/>
</dbReference>
<dbReference type="Gene3D" id="3.40.50.720">
    <property type="entry name" value="NAD(P)-binding Rossmann-like Domain"/>
    <property type="match status" value="1"/>
</dbReference>
<dbReference type="Gene3D" id="3.90.180.10">
    <property type="entry name" value="Medium-chain alcohol dehydrogenases, catalytic domain"/>
    <property type="match status" value="1"/>
</dbReference>
<dbReference type="SUPFAM" id="SSF50129">
    <property type="entry name" value="GroES-like"/>
    <property type="match status" value="1"/>
</dbReference>
<comment type="caution">
    <text evidence="5">The sequence shown here is derived from an EMBL/GenBank/DDBJ whole genome shotgun (WGS) entry which is preliminary data.</text>
</comment>
<dbReference type="InterPro" id="IPR013149">
    <property type="entry name" value="ADH-like_C"/>
</dbReference>
<dbReference type="InterPro" id="IPR013154">
    <property type="entry name" value="ADH-like_N"/>
</dbReference>
<sequence length="345" mass="37818">MKAVAYQQNGSIDRDDALVDIEIAEPVVQPRDLLVEVKAISVNPVDYKIRQNVAADAGQWKILGWDAAGIVRAVGDQVQNFKVGDEVWYAGAINRQGSNAQLQAVDERIVAHKPKSLNFAHSAALPLTAITAWEMLFERLQVQSPIYQNNDSSHDQNKPSILIIGAAGGVGSIAIQLLKARTDLKIIATASRLETEAWVKQLGADFVINHQQAMPAQIKQLGIDAPQFVFSTSHSQQYLSQIAELIAPQGRLGLIDDPDSFDINVLKRKSVSVHWEFMFTRSLFTTPDIQKQGDLLQSLAELVDQGVIQTTVTEIYGAINAANLKAVHALLEQGRVKGKIVLEAF</sequence>
<evidence type="ECO:0000256" key="1">
    <source>
        <dbReference type="ARBA" id="ARBA00010371"/>
    </source>
</evidence>
<evidence type="ECO:0000256" key="3">
    <source>
        <dbReference type="RuleBase" id="RU364000"/>
    </source>
</evidence>
<feature type="domain" description="Enoyl reductase (ER)" evidence="4">
    <location>
        <begin position="10"/>
        <end position="342"/>
    </location>
</feature>
<dbReference type="InterPro" id="IPR051603">
    <property type="entry name" value="Zinc-ADH_QOR/CCCR"/>
</dbReference>
<dbReference type="Pfam" id="PF08240">
    <property type="entry name" value="ADH_N"/>
    <property type="match status" value="1"/>
</dbReference>
<keyword evidence="6" id="KW-1185">Reference proteome</keyword>
<dbReference type="CDD" id="cd08252">
    <property type="entry name" value="AL_MDR"/>
    <property type="match status" value="1"/>
</dbReference>
<dbReference type="InterPro" id="IPR014182">
    <property type="entry name" value="ADH_Zn_typ-1"/>
</dbReference>
<comment type="similarity">
    <text evidence="1 3">Belongs to the zinc-containing alcohol dehydrogenase family. Quinone oxidoreductase subfamily.</text>
</comment>
<dbReference type="OrthoDB" id="9785812at2"/>
<dbReference type="NCBIfam" id="TIGR02817">
    <property type="entry name" value="adh_fam_1"/>
    <property type="match status" value="1"/>
</dbReference>
<name>A0A1Z9Z0V7_9GAMM</name>
<protein>
    <recommendedName>
        <fullName evidence="3">Zinc-type alcohol dehydrogenase-like protein</fullName>
    </recommendedName>
</protein>
<dbReference type="Pfam" id="PF00107">
    <property type="entry name" value="ADH_zinc_N"/>
    <property type="match status" value="1"/>
</dbReference>
<dbReference type="RefSeq" id="WP_087618738.1">
    <property type="nucleotide sequence ID" value="NZ_NEXX01000001.1"/>
</dbReference>
<evidence type="ECO:0000313" key="5">
    <source>
        <dbReference type="EMBL" id="OUY08113.1"/>
    </source>
</evidence>
<dbReference type="AlphaFoldDB" id="A0A1Z9Z0V7"/>
<accession>A0A1Z9Z0V7</accession>
<dbReference type="InterPro" id="IPR011032">
    <property type="entry name" value="GroES-like_sf"/>
</dbReference>
<keyword evidence="3" id="KW-0479">Metal-binding</keyword>
<dbReference type="InterPro" id="IPR036291">
    <property type="entry name" value="NAD(P)-bd_dom_sf"/>
</dbReference>
<dbReference type="InterPro" id="IPR020843">
    <property type="entry name" value="ER"/>
</dbReference>
<evidence type="ECO:0000313" key="6">
    <source>
        <dbReference type="Proteomes" id="UP000196536"/>
    </source>
</evidence>
<dbReference type="PANTHER" id="PTHR44154">
    <property type="entry name" value="QUINONE OXIDOREDUCTASE"/>
    <property type="match status" value="1"/>
</dbReference>
<dbReference type="GO" id="GO:0008270">
    <property type="term" value="F:zinc ion binding"/>
    <property type="evidence" value="ECO:0007669"/>
    <property type="project" value="InterPro"/>
</dbReference>
<gene>
    <name evidence="5" type="ORF">CAP51_00365</name>
</gene>
<keyword evidence="2" id="KW-0521">NADP</keyword>
<dbReference type="Proteomes" id="UP000196536">
    <property type="component" value="Unassembled WGS sequence"/>
</dbReference>
<dbReference type="PANTHER" id="PTHR44154:SF1">
    <property type="entry name" value="QUINONE OXIDOREDUCTASE"/>
    <property type="match status" value="1"/>
</dbReference>
<dbReference type="SUPFAM" id="SSF51735">
    <property type="entry name" value="NAD(P)-binding Rossmann-fold domains"/>
    <property type="match status" value="1"/>
</dbReference>
<reference evidence="5 6" key="1">
    <citation type="submission" date="2017-05" db="EMBL/GenBank/DDBJ databases">
        <title>Acinetobacter populi ANC 5415 (= PBJ7), whole genome shotgun sequencing project.</title>
        <authorList>
            <person name="Nemec A."/>
            <person name="Radolfova-Krizova L."/>
        </authorList>
    </citation>
    <scope>NUCLEOTIDE SEQUENCE [LARGE SCALE GENOMIC DNA]</scope>
    <source>
        <strain evidence="5 6">PBJ7</strain>
    </source>
</reference>
<evidence type="ECO:0000259" key="4">
    <source>
        <dbReference type="SMART" id="SM00829"/>
    </source>
</evidence>
<evidence type="ECO:0000256" key="2">
    <source>
        <dbReference type="ARBA" id="ARBA00022857"/>
    </source>
</evidence>
<proteinExistence type="inferred from homology"/>
<organism evidence="5 6">
    <name type="scientific">Acinetobacter populi</name>
    <dbReference type="NCBI Taxonomy" id="1582270"/>
    <lineage>
        <taxon>Bacteria</taxon>
        <taxon>Pseudomonadati</taxon>
        <taxon>Pseudomonadota</taxon>
        <taxon>Gammaproteobacteria</taxon>
        <taxon>Moraxellales</taxon>
        <taxon>Moraxellaceae</taxon>
        <taxon>Acinetobacter</taxon>
    </lineage>
</organism>
<dbReference type="GO" id="GO:0016491">
    <property type="term" value="F:oxidoreductase activity"/>
    <property type="evidence" value="ECO:0007669"/>
    <property type="project" value="UniProtKB-KW"/>
</dbReference>
<keyword evidence="3" id="KW-0862">Zinc</keyword>
<dbReference type="EMBL" id="NEXX01000001">
    <property type="protein sequence ID" value="OUY08113.1"/>
    <property type="molecule type" value="Genomic_DNA"/>
</dbReference>